<accession>A0AAV3VZQ2</accession>
<gene>
    <name evidence="1" type="ORF">CDIOL_11420</name>
</gene>
<keyword evidence="2" id="KW-1185">Reference proteome</keyword>
<protein>
    <submittedName>
        <fullName evidence="1">Uncharacterized protein</fullName>
    </submittedName>
</protein>
<sequence length="44" mass="5306">MAFDEFIAKDRNKKIEKIVINFLIIFTDLPDYNFSRLMSSNYIM</sequence>
<name>A0AAV3VZQ2_9CLOT</name>
<organism evidence="1 2">
    <name type="scientific">Clostridium diolis</name>
    <dbReference type="NCBI Taxonomy" id="223919"/>
    <lineage>
        <taxon>Bacteria</taxon>
        <taxon>Bacillati</taxon>
        <taxon>Bacillota</taxon>
        <taxon>Clostridia</taxon>
        <taxon>Eubacteriales</taxon>
        <taxon>Clostridiaceae</taxon>
        <taxon>Clostridium</taxon>
    </lineage>
</organism>
<dbReference type="Proteomes" id="UP000325212">
    <property type="component" value="Unassembled WGS sequence"/>
</dbReference>
<reference evidence="1 2" key="1">
    <citation type="submission" date="2019-06" db="EMBL/GenBank/DDBJ databases">
        <title>Draft genome sequence of Clostridium diolis DSM 15410.</title>
        <authorList>
            <person name="Kobayashi H."/>
            <person name="Tanizawa Y."/>
            <person name="Tohno M."/>
        </authorList>
    </citation>
    <scope>NUCLEOTIDE SEQUENCE [LARGE SCALE GENOMIC DNA]</scope>
    <source>
        <strain evidence="1 2">DSM 15410</strain>
    </source>
</reference>
<comment type="caution">
    <text evidence="1">The sequence shown here is derived from an EMBL/GenBank/DDBJ whole genome shotgun (WGS) entry which is preliminary data.</text>
</comment>
<evidence type="ECO:0000313" key="2">
    <source>
        <dbReference type="Proteomes" id="UP000325212"/>
    </source>
</evidence>
<evidence type="ECO:0000313" key="1">
    <source>
        <dbReference type="EMBL" id="GEA30219.1"/>
    </source>
</evidence>
<dbReference type="EMBL" id="BJLA01000002">
    <property type="protein sequence ID" value="GEA30219.1"/>
    <property type="molecule type" value="Genomic_DNA"/>
</dbReference>
<proteinExistence type="predicted"/>
<dbReference type="AlphaFoldDB" id="A0AAV3VZQ2"/>